<protein>
    <submittedName>
        <fullName evidence="2">MarR family winged helix-turn-helix transcriptional regulator</fullName>
    </submittedName>
</protein>
<dbReference type="SUPFAM" id="SSF46785">
    <property type="entry name" value="Winged helix' DNA-binding domain"/>
    <property type="match status" value="1"/>
</dbReference>
<gene>
    <name evidence="2" type="ORF">ACFS2C_14865</name>
</gene>
<evidence type="ECO:0000313" key="2">
    <source>
        <dbReference type="EMBL" id="MFD2800674.1"/>
    </source>
</evidence>
<organism evidence="2 3">
    <name type="scientific">Prauserella oleivorans</name>
    <dbReference type="NCBI Taxonomy" id="1478153"/>
    <lineage>
        <taxon>Bacteria</taxon>
        <taxon>Bacillati</taxon>
        <taxon>Actinomycetota</taxon>
        <taxon>Actinomycetes</taxon>
        <taxon>Pseudonocardiales</taxon>
        <taxon>Pseudonocardiaceae</taxon>
        <taxon>Prauserella</taxon>
    </lineage>
</organism>
<dbReference type="PRINTS" id="PR00598">
    <property type="entry name" value="HTHMARR"/>
</dbReference>
<dbReference type="PANTHER" id="PTHR33164:SF99">
    <property type="entry name" value="MARR FAMILY REGULATORY PROTEIN"/>
    <property type="match status" value="1"/>
</dbReference>
<dbReference type="EMBL" id="JBHUOF010000019">
    <property type="protein sequence ID" value="MFD2800674.1"/>
    <property type="molecule type" value="Genomic_DNA"/>
</dbReference>
<dbReference type="InterPro" id="IPR000835">
    <property type="entry name" value="HTH_MarR-typ"/>
</dbReference>
<dbReference type="Gene3D" id="1.10.10.10">
    <property type="entry name" value="Winged helix-like DNA-binding domain superfamily/Winged helix DNA-binding domain"/>
    <property type="match status" value="1"/>
</dbReference>
<feature type="domain" description="HTH marR-type" evidence="1">
    <location>
        <begin position="5"/>
        <end position="138"/>
    </location>
</feature>
<dbReference type="InterPro" id="IPR036390">
    <property type="entry name" value="WH_DNA-bd_sf"/>
</dbReference>
<dbReference type="Pfam" id="PF01047">
    <property type="entry name" value="MarR"/>
    <property type="match status" value="1"/>
</dbReference>
<accession>A0ABW5WB32</accession>
<name>A0ABW5WB32_9PSEU</name>
<sequence length="147" mass="15506">MSELTDDIGFLLSRSSGLVVRATNAALAADGLRVRQYSVLCLACDTPSGISQRDLAGTLGLDPSQVVQLVDELAGAGLVERRPAPSDRRTKLIAATDKGRSVRQEAAARASAAVREQLADLAADEQDTLRNLLRRVVRAAAQDAVAP</sequence>
<comment type="caution">
    <text evidence="2">The sequence shown here is derived from an EMBL/GenBank/DDBJ whole genome shotgun (WGS) entry which is preliminary data.</text>
</comment>
<dbReference type="PANTHER" id="PTHR33164">
    <property type="entry name" value="TRANSCRIPTIONAL REGULATOR, MARR FAMILY"/>
    <property type="match status" value="1"/>
</dbReference>
<keyword evidence="3" id="KW-1185">Reference proteome</keyword>
<dbReference type="PROSITE" id="PS50995">
    <property type="entry name" value="HTH_MARR_2"/>
    <property type="match status" value="1"/>
</dbReference>
<proteinExistence type="predicted"/>
<evidence type="ECO:0000259" key="1">
    <source>
        <dbReference type="PROSITE" id="PS50995"/>
    </source>
</evidence>
<reference evidence="3" key="1">
    <citation type="journal article" date="2019" name="Int. J. Syst. Evol. Microbiol.">
        <title>The Global Catalogue of Microorganisms (GCM) 10K type strain sequencing project: providing services to taxonomists for standard genome sequencing and annotation.</title>
        <authorList>
            <consortium name="The Broad Institute Genomics Platform"/>
            <consortium name="The Broad Institute Genome Sequencing Center for Infectious Disease"/>
            <person name="Wu L."/>
            <person name="Ma J."/>
        </authorList>
    </citation>
    <scope>NUCLEOTIDE SEQUENCE [LARGE SCALE GENOMIC DNA]</scope>
    <source>
        <strain evidence="3">IBRC-M 10906</strain>
    </source>
</reference>
<dbReference type="Proteomes" id="UP001597478">
    <property type="component" value="Unassembled WGS sequence"/>
</dbReference>
<dbReference type="SMART" id="SM00347">
    <property type="entry name" value="HTH_MARR"/>
    <property type="match status" value="1"/>
</dbReference>
<evidence type="ECO:0000313" key="3">
    <source>
        <dbReference type="Proteomes" id="UP001597478"/>
    </source>
</evidence>
<dbReference type="RefSeq" id="WP_377392075.1">
    <property type="nucleotide sequence ID" value="NZ_JBHSAN010000028.1"/>
</dbReference>
<dbReference type="InterPro" id="IPR039422">
    <property type="entry name" value="MarR/SlyA-like"/>
</dbReference>
<dbReference type="InterPro" id="IPR036388">
    <property type="entry name" value="WH-like_DNA-bd_sf"/>
</dbReference>